<protein>
    <submittedName>
        <fullName evidence="2">Uncharacterized protein</fullName>
    </submittedName>
</protein>
<organism evidence="2 3">
    <name type="scientific">Pleuronectes platessa</name>
    <name type="common">European plaice</name>
    <dbReference type="NCBI Taxonomy" id="8262"/>
    <lineage>
        <taxon>Eukaryota</taxon>
        <taxon>Metazoa</taxon>
        <taxon>Chordata</taxon>
        <taxon>Craniata</taxon>
        <taxon>Vertebrata</taxon>
        <taxon>Euteleostomi</taxon>
        <taxon>Actinopterygii</taxon>
        <taxon>Neopterygii</taxon>
        <taxon>Teleostei</taxon>
        <taxon>Neoteleostei</taxon>
        <taxon>Acanthomorphata</taxon>
        <taxon>Carangaria</taxon>
        <taxon>Pleuronectiformes</taxon>
        <taxon>Pleuronectoidei</taxon>
        <taxon>Pleuronectidae</taxon>
        <taxon>Pleuronectes</taxon>
    </lineage>
</organism>
<keyword evidence="3" id="KW-1185">Reference proteome</keyword>
<evidence type="ECO:0000313" key="3">
    <source>
        <dbReference type="Proteomes" id="UP001153269"/>
    </source>
</evidence>
<proteinExistence type="predicted"/>
<gene>
    <name evidence="2" type="ORF">PLEPLA_LOCUS41120</name>
</gene>
<reference evidence="2" key="1">
    <citation type="submission" date="2020-03" db="EMBL/GenBank/DDBJ databases">
        <authorList>
            <person name="Weist P."/>
        </authorList>
    </citation>
    <scope>NUCLEOTIDE SEQUENCE</scope>
</reference>
<dbReference type="EMBL" id="CADEAL010004167">
    <property type="protein sequence ID" value="CAB1453367.1"/>
    <property type="molecule type" value="Genomic_DNA"/>
</dbReference>
<dbReference type="AlphaFoldDB" id="A0A9N7VID6"/>
<name>A0A9N7VID6_PLEPL</name>
<evidence type="ECO:0000256" key="1">
    <source>
        <dbReference type="SAM" id="MobiDB-lite"/>
    </source>
</evidence>
<evidence type="ECO:0000313" key="2">
    <source>
        <dbReference type="EMBL" id="CAB1453367.1"/>
    </source>
</evidence>
<accession>A0A9N7VID6</accession>
<comment type="caution">
    <text evidence="2">The sequence shown here is derived from an EMBL/GenBank/DDBJ whole genome shotgun (WGS) entry which is preliminary data.</text>
</comment>
<feature type="region of interest" description="Disordered" evidence="1">
    <location>
        <begin position="74"/>
        <end position="97"/>
    </location>
</feature>
<sequence>MTEKIDKSSLLFRQTPSKWKVTCEETENSEYIMHSLGALDDSCFMAFPMRQDSIVNCGLTAALGDLSSPPDYTGAGGWEAGGAERTITPAPCPTVNPPVLVRKPR</sequence>
<dbReference type="Proteomes" id="UP001153269">
    <property type="component" value="Unassembled WGS sequence"/>
</dbReference>